<comment type="caution">
    <text evidence="2">The sequence shown here is derived from an EMBL/GenBank/DDBJ whole genome shotgun (WGS) entry which is preliminary data.</text>
</comment>
<evidence type="ECO:0000259" key="1">
    <source>
        <dbReference type="PROSITE" id="PS50126"/>
    </source>
</evidence>
<dbReference type="RefSeq" id="WP_378234413.1">
    <property type="nucleotide sequence ID" value="NZ_JBHSBF010000036.1"/>
</dbReference>
<reference evidence="2 3" key="1">
    <citation type="submission" date="2019-08" db="EMBL/GenBank/DDBJ databases">
        <title>Actinomadura sp. nov. CYP1-5 isolated from mountain soil.</title>
        <authorList>
            <person name="Songsumanus A."/>
            <person name="Kuncharoen N."/>
            <person name="Kudo T."/>
            <person name="Yuki M."/>
            <person name="Igarashi Y."/>
            <person name="Tanasupawat S."/>
        </authorList>
    </citation>
    <scope>NUCLEOTIDE SEQUENCE [LARGE SCALE GENOMIC DNA]</scope>
    <source>
        <strain evidence="2 3">GKU157</strain>
    </source>
</reference>
<dbReference type="AlphaFoldDB" id="A0A5D0UAI8"/>
<dbReference type="InterPro" id="IPR003029">
    <property type="entry name" value="S1_domain"/>
</dbReference>
<keyword evidence="3" id="KW-1185">Reference proteome</keyword>
<dbReference type="GO" id="GO:0003676">
    <property type="term" value="F:nucleic acid binding"/>
    <property type="evidence" value="ECO:0007669"/>
    <property type="project" value="InterPro"/>
</dbReference>
<evidence type="ECO:0000313" key="3">
    <source>
        <dbReference type="Proteomes" id="UP000322634"/>
    </source>
</evidence>
<dbReference type="PROSITE" id="PS50126">
    <property type="entry name" value="S1"/>
    <property type="match status" value="1"/>
</dbReference>
<dbReference type="EMBL" id="VSFF01000006">
    <property type="protein sequence ID" value="TYC14665.1"/>
    <property type="molecule type" value="Genomic_DNA"/>
</dbReference>
<organism evidence="2 3">
    <name type="scientific">Actinomadura syzygii</name>
    <dbReference type="NCBI Taxonomy" id="1427538"/>
    <lineage>
        <taxon>Bacteria</taxon>
        <taxon>Bacillati</taxon>
        <taxon>Actinomycetota</taxon>
        <taxon>Actinomycetes</taxon>
        <taxon>Streptosporangiales</taxon>
        <taxon>Thermomonosporaceae</taxon>
        <taxon>Actinomadura</taxon>
    </lineage>
</organism>
<dbReference type="Proteomes" id="UP000322634">
    <property type="component" value="Unassembled WGS sequence"/>
</dbReference>
<evidence type="ECO:0000313" key="2">
    <source>
        <dbReference type="EMBL" id="TYC14665.1"/>
    </source>
</evidence>
<protein>
    <recommendedName>
        <fullName evidence="1">S1 motif domain-containing protein</fullName>
    </recommendedName>
</protein>
<accession>A0A5D0UAI8</accession>
<proteinExistence type="predicted"/>
<name>A0A5D0UAI8_9ACTN</name>
<gene>
    <name evidence="2" type="ORF">FXF65_17710</name>
</gene>
<feature type="domain" description="S1 motif" evidence="1">
    <location>
        <begin position="62"/>
        <end position="129"/>
    </location>
</feature>
<sequence length="164" mass="18243">MDESNVEVTGRFVQPSRHALTVEILSGGVSIDDSDSLKPWRSGLYPLGPEAWTLLRPQLHLGQLLTGTVVWVPRRAYAGIGVELGLPVGGFVDVLHLPDDFTRWPVEGTTCDFTIWSIDERPQIRLMPADPGHRREDFDDWLQRQDSPAAAAFRTRSGAKTRPG</sequence>